<name>A0A8D8FWN4_CULPI</name>
<organism evidence="2">
    <name type="scientific">Culex pipiens</name>
    <name type="common">House mosquito</name>
    <dbReference type="NCBI Taxonomy" id="7175"/>
    <lineage>
        <taxon>Eukaryota</taxon>
        <taxon>Metazoa</taxon>
        <taxon>Ecdysozoa</taxon>
        <taxon>Arthropoda</taxon>
        <taxon>Hexapoda</taxon>
        <taxon>Insecta</taxon>
        <taxon>Pterygota</taxon>
        <taxon>Neoptera</taxon>
        <taxon>Endopterygota</taxon>
        <taxon>Diptera</taxon>
        <taxon>Nematocera</taxon>
        <taxon>Culicoidea</taxon>
        <taxon>Culicidae</taxon>
        <taxon>Culicinae</taxon>
        <taxon>Culicini</taxon>
        <taxon>Culex</taxon>
        <taxon>Culex</taxon>
    </lineage>
</organism>
<keyword evidence="1" id="KW-0472">Membrane</keyword>
<protein>
    <submittedName>
        <fullName evidence="2">(northern house mosquito) hypothetical protein</fullName>
    </submittedName>
</protein>
<proteinExistence type="predicted"/>
<reference evidence="2" key="1">
    <citation type="submission" date="2021-05" db="EMBL/GenBank/DDBJ databases">
        <authorList>
            <person name="Alioto T."/>
            <person name="Alioto T."/>
            <person name="Gomez Garrido J."/>
        </authorList>
    </citation>
    <scope>NUCLEOTIDE SEQUENCE</scope>
</reference>
<evidence type="ECO:0000313" key="2">
    <source>
        <dbReference type="EMBL" id="CAG6487902.1"/>
    </source>
</evidence>
<sequence>MLPVWCVFPIQLVKEGRVVSGIKAPAWDEITPSLAPPFVSLEELWGVSFYSPVKMNIACRGRRTVSVAPWCGRLINGLFIIIFYGSFLAHFFLLLLDTSLLSFPLLRRRLEILATNS</sequence>
<dbReference type="EMBL" id="HBUE01108755">
    <property type="protein sequence ID" value="CAG6487902.1"/>
    <property type="molecule type" value="Transcribed_RNA"/>
</dbReference>
<keyword evidence="1" id="KW-1133">Transmembrane helix</keyword>
<evidence type="ECO:0000256" key="1">
    <source>
        <dbReference type="SAM" id="Phobius"/>
    </source>
</evidence>
<feature type="transmembrane region" description="Helical" evidence="1">
    <location>
        <begin position="70"/>
        <end position="96"/>
    </location>
</feature>
<dbReference type="AlphaFoldDB" id="A0A8D8FWN4"/>
<accession>A0A8D8FWN4</accession>
<keyword evidence="1" id="KW-0812">Transmembrane</keyword>